<dbReference type="GO" id="GO:0022857">
    <property type="term" value="F:transmembrane transporter activity"/>
    <property type="evidence" value="ECO:0007669"/>
    <property type="project" value="InterPro"/>
</dbReference>
<feature type="transmembrane region" description="Helical" evidence="6">
    <location>
        <begin position="138"/>
        <end position="160"/>
    </location>
</feature>
<evidence type="ECO:0000256" key="4">
    <source>
        <dbReference type="ARBA" id="ARBA00022989"/>
    </source>
</evidence>
<feature type="transmembrane region" description="Helical" evidence="6">
    <location>
        <begin position="224"/>
        <end position="251"/>
    </location>
</feature>
<proteinExistence type="predicted"/>
<dbReference type="Proteomes" id="UP000480178">
    <property type="component" value="Chromosome"/>
</dbReference>
<accession>A0A6C0GRQ0</accession>
<sequence>MRALIFLIALCFAELGSKTTASGGVYEYIGTAFGPYAGFLANNIYWFGASVISDAAIANALADTLRYFFPSLNNEIFRIGFFVLIFGGIALLNIRSVKNGVRFIEFTAFGKLIPLLVLVIAGASFISSENLNWTITPTISNVGSASLLLFFAFMGFETPLSNGGEMKNPKRTVPLGIFLGIASVLIIYLAIQLVTQGVLGGTIEAHQDAPLAAVAGIVFSKSGIVLITAAIAMSMLGALGGEILSVPRILFAGARDGLMPKVLSKIHQRFSTPYIAILFYASLGLLFAIFGAFKQLAIIASASSLIIYLGAVLATLKLRKIDSLTSVKTFKVPGGIIIPMLAICVILWLLSNLSKQEQIGVLVFILAFSLIYLLTKLLKKKS</sequence>
<dbReference type="AlphaFoldDB" id="A0A6C0GRQ0"/>
<feature type="transmembrane region" description="Helical" evidence="6">
    <location>
        <begin position="76"/>
        <end position="94"/>
    </location>
</feature>
<keyword evidence="3 6" id="KW-0812">Transmembrane</keyword>
<dbReference type="GO" id="GO:0005886">
    <property type="term" value="C:plasma membrane"/>
    <property type="evidence" value="ECO:0007669"/>
    <property type="project" value="UniProtKB-SubCell"/>
</dbReference>
<feature type="transmembrane region" description="Helical" evidence="6">
    <location>
        <begin position="296"/>
        <end position="318"/>
    </location>
</feature>
<dbReference type="KEGG" id="rhoz:GXP67_31070"/>
<feature type="transmembrane region" description="Helical" evidence="6">
    <location>
        <begin position="330"/>
        <end position="353"/>
    </location>
</feature>
<dbReference type="Pfam" id="PF13520">
    <property type="entry name" value="AA_permease_2"/>
    <property type="match status" value="1"/>
</dbReference>
<evidence type="ECO:0000256" key="2">
    <source>
        <dbReference type="ARBA" id="ARBA00022475"/>
    </source>
</evidence>
<gene>
    <name evidence="7" type="ORF">GXP67_31070</name>
</gene>
<dbReference type="InterPro" id="IPR002293">
    <property type="entry name" value="AA/rel_permease1"/>
</dbReference>
<dbReference type="InterPro" id="IPR050367">
    <property type="entry name" value="APC_superfamily"/>
</dbReference>
<evidence type="ECO:0000256" key="3">
    <source>
        <dbReference type="ARBA" id="ARBA00022692"/>
    </source>
</evidence>
<comment type="subcellular location">
    <subcellularLocation>
        <location evidence="1">Cell membrane</location>
        <topology evidence="1">Multi-pass membrane protein</topology>
    </subcellularLocation>
</comment>
<keyword evidence="8" id="KW-1185">Reference proteome</keyword>
<keyword evidence="2" id="KW-1003">Cell membrane</keyword>
<name>A0A6C0GRQ0_9BACT</name>
<dbReference type="EMBL" id="CP048222">
    <property type="protein sequence ID" value="QHT70775.1"/>
    <property type="molecule type" value="Genomic_DNA"/>
</dbReference>
<organism evidence="7 8">
    <name type="scientific">Rhodocytophaga rosea</name>
    <dbReference type="NCBI Taxonomy" id="2704465"/>
    <lineage>
        <taxon>Bacteria</taxon>
        <taxon>Pseudomonadati</taxon>
        <taxon>Bacteroidota</taxon>
        <taxon>Cytophagia</taxon>
        <taxon>Cytophagales</taxon>
        <taxon>Rhodocytophagaceae</taxon>
        <taxon>Rhodocytophaga</taxon>
    </lineage>
</organism>
<keyword evidence="5 6" id="KW-0472">Membrane</keyword>
<dbReference type="Gene3D" id="1.20.1740.10">
    <property type="entry name" value="Amino acid/polyamine transporter I"/>
    <property type="match status" value="1"/>
</dbReference>
<dbReference type="PIRSF" id="PIRSF006060">
    <property type="entry name" value="AA_transporter"/>
    <property type="match status" value="1"/>
</dbReference>
<feature type="transmembrane region" description="Helical" evidence="6">
    <location>
        <begin position="359"/>
        <end position="378"/>
    </location>
</feature>
<evidence type="ECO:0000256" key="6">
    <source>
        <dbReference type="SAM" id="Phobius"/>
    </source>
</evidence>
<feature type="transmembrane region" description="Helical" evidence="6">
    <location>
        <begin position="272"/>
        <end position="290"/>
    </location>
</feature>
<dbReference type="PANTHER" id="PTHR42770">
    <property type="entry name" value="AMINO ACID TRANSPORTER-RELATED"/>
    <property type="match status" value="1"/>
</dbReference>
<evidence type="ECO:0000256" key="5">
    <source>
        <dbReference type="ARBA" id="ARBA00023136"/>
    </source>
</evidence>
<reference evidence="7 8" key="1">
    <citation type="submission" date="2020-01" db="EMBL/GenBank/DDBJ databases">
        <authorList>
            <person name="Kim M.K."/>
        </authorList>
    </citation>
    <scope>NUCLEOTIDE SEQUENCE [LARGE SCALE GENOMIC DNA]</scope>
    <source>
        <strain evidence="7 8">172606-1</strain>
    </source>
</reference>
<dbReference type="PANTHER" id="PTHR42770:SF7">
    <property type="entry name" value="MEMBRANE PROTEIN"/>
    <property type="match status" value="1"/>
</dbReference>
<keyword evidence="4 6" id="KW-1133">Transmembrane helix</keyword>
<feature type="transmembrane region" description="Helical" evidence="6">
    <location>
        <begin position="106"/>
        <end position="126"/>
    </location>
</feature>
<evidence type="ECO:0000256" key="1">
    <source>
        <dbReference type="ARBA" id="ARBA00004651"/>
    </source>
</evidence>
<evidence type="ECO:0000313" key="7">
    <source>
        <dbReference type="EMBL" id="QHT70775.1"/>
    </source>
</evidence>
<evidence type="ECO:0000313" key="8">
    <source>
        <dbReference type="Proteomes" id="UP000480178"/>
    </source>
</evidence>
<feature type="transmembrane region" description="Helical" evidence="6">
    <location>
        <begin position="172"/>
        <end position="191"/>
    </location>
</feature>
<protein>
    <submittedName>
        <fullName evidence="7">Amino acid permease</fullName>
    </submittedName>
</protein>
<dbReference type="RefSeq" id="WP_162446745.1">
    <property type="nucleotide sequence ID" value="NZ_CP048222.1"/>
</dbReference>